<dbReference type="InterPro" id="IPR051411">
    <property type="entry name" value="Polyketide_trans_af380"/>
</dbReference>
<dbReference type="Gene3D" id="1.10.10.800">
    <property type="match status" value="1"/>
</dbReference>
<dbReference type="InterPro" id="IPR029058">
    <property type="entry name" value="AB_hydrolase_fold"/>
</dbReference>
<evidence type="ECO:0000313" key="2">
    <source>
        <dbReference type="Proteomes" id="UP001185092"/>
    </source>
</evidence>
<name>A0AAE3XSX3_9BACT</name>
<sequence length="320" mass="35912">MNKQEILRVNEKELGEGKNRVYFMSLGYKLAGDLYLPKGFDADKKYPTILYTRPGSQVKEQSGAVYGDKLCAKGYVFFVFDPINYGDSEGPVRNFESIHNMAPNTKDAVSFLRMMKFVDRDNFFGLSACAGAPYICNVAIGDIRIKAVATIVGNFDAAAALFGSYPKEAIDQFLADAAEGSQKYYETGEYEMGEIFKGLPLPPPEQAPRNIKDAYRYYFEDAGHDKIPNYTPTYAKIGMPLDPARVFVGQAKYFTRPLLVIAGSDAFTKDMDKQVYDLAGGEKEWFEIEGASHIDLYDIDKYVDQALGKVDEFFKKYSTK</sequence>
<dbReference type="PANTHER" id="PTHR47751">
    <property type="entry name" value="SUPERFAMILY HYDROLASE, PUTATIVE (AFU_ORTHOLOGUE AFUA_2G16580)-RELATED"/>
    <property type="match status" value="1"/>
</dbReference>
<keyword evidence="2" id="KW-1185">Reference proteome</keyword>
<organism evidence="1 2">
    <name type="scientific">Aureibacter tunicatorum</name>
    <dbReference type="NCBI Taxonomy" id="866807"/>
    <lineage>
        <taxon>Bacteria</taxon>
        <taxon>Pseudomonadati</taxon>
        <taxon>Bacteroidota</taxon>
        <taxon>Cytophagia</taxon>
        <taxon>Cytophagales</taxon>
        <taxon>Persicobacteraceae</taxon>
        <taxon>Aureibacter</taxon>
    </lineage>
</organism>
<gene>
    <name evidence="1" type="ORF">HNQ88_004595</name>
</gene>
<proteinExistence type="predicted"/>
<accession>A0AAE3XSX3</accession>
<dbReference type="EMBL" id="JAVDQD010000009">
    <property type="protein sequence ID" value="MDR6241508.1"/>
    <property type="molecule type" value="Genomic_DNA"/>
</dbReference>
<evidence type="ECO:0000313" key="1">
    <source>
        <dbReference type="EMBL" id="MDR6241508.1"/>
    </source>
</evidence>
<comment type="caution">
    <text evidence="1">The sequence shown here is derived from an EMBL/GenBank/DDBJ whole genome shotgun (WGS) entry which is preliminary data.</text>
</comment>
<protein>
    <recommendedName>
        <fullName evidence="3">Alpha/beta hydrolase</fullName>
    </recommendedName>
</protein>
<dbReference type="SUPFAM" id="SSF53474">
    <property type="entry name" value="alpha/beta-Hydrolases"/>
    <property type="match status" value="1"/>
</dbReference>
<dbReference type="RefSeq" id="WP_309942340.1">
    <property type="nucleotide sequence ID" value="NZ_AP025307.1"/>
</dbReference>
<dbReference type="PANTHER" id="PTHR47751:SF1">
    <property type="entry name" value="SUPERFAMILY HYDROLASE, PUTATIVE (AFU_ORTHOLOGUE AFUA_2G16580)-RELATED"/>
    <property type="match status" value="1"/>
</dbReference>
<dbReference type="AlphaFoldDB" id="A0AAE3XSX3"/>
<dbReference type="Gene3D" id="3.40.50.1820">
    <property type="entry name" value="alpha/beta hydrolase"/>
    <property type="match status" value="1"/>
</dbReference>
<evidence type="ECO:0008006" key="3">
    <source>
        <dbReference type="Google" id="ProtNLM"/>
    </source>
</evidence>
<reference evidence="1" key="1">
    <citation type="submission" date="2023-07" db="EMBL/GenBank/DDBJ databases">
        <title>Genomic Encyclopedia of Type Strains, Phase IV (KMG-IV): sequencing the most valuable type-strain genomes for metagenomic binning, comparative biology and taxonomic classification.</title>
        <authorList>
            <person name="Goeker M."/>
        </authorList>
    </citation>
    <scope>NUCLEOTIDE SEQUENCE</scope>
    <source>
        <strain evidence="1">DSM 26174</strain>
    </source>
</reference>
<dbReference type="Proteomes" id="UP001185092">
    <property type="component" value="Unassembled WGS sequence"/>
</dbReference>